<dbReference type="RefSeq" id="WP_207349252.1">
    <property type="nucleotide sequence ID" value="NZ_JAFMPY010000003.1"/>
</dbReference>
<evidence type="ECO:0000313" key="3">
    <source>
        <dbReference type="Proteomes" id="UP000664288"/>
    </source>
</evidence>
<keyword evidence="1" id="KW-0732">Signal</keyword>
<sequence length="82" mass="8861">MRKLIIASALAFAASLGAGAAAQAADVKVVIGDTHAPAPRHHVIHKGPVVVEKVKHHKDCYTKKVVRYHHGKKVVEKTKVCH</sequence>
<keyword evidence="3" id="KW-1185">Reference proteome</keyword>
<evidence type="ECO:0000313" key="2">
    <source>
        <dbReference type="EMBL" id="MBO0902606.1"/>
    </source>
</evidence>
<name>A0ABS3J208_9HYPH</name>
<proteinExistence type="predicted"/>
<feature type="signal peptide" evidence="1">
    <location>
        <begin position="1"/>
        <end position="24"/>
    </location>
</feature>
<dbReference type="EMBL" id="JAFMPY010000003">
    <property type="protein sequence ID" value="MBO0902606.1"/>
    <property type="molecule type" value="Genomic_DNA"/>
</dbReference>
<dbReference type="Proteomes" id="UP000664288">
    <property type="component" value="Unassembled WGS sequence"/>
</dbReference>
<organism evidence="2 3">
    <name type="scientific">Jiella sonneratiae</name>
    <dbReference type="NCBI Taxonomy" id="2816856"/>
    <lineage>
        <taxon>Bacteria</taxon>
        <taxon>Pseudomonadati</taxon>
        <taxon>Pseudomonadota</taxon>
        <taxon>Alphaproteobacteria</taxon>
        <taxon>Hyphomicrobiales</taxon>
        <taxon>Aurantimonadaceae</taxon>
        <taxon>Jiella</taxon>
    </lineage>
</organism>
<gene>
    <name evidence="2" type="ORF">J1C47_03060</name>
</gene>
<protein>
    <submittedName>
        <fullName evidence="2">Uncharacterized protein</fullName>
    </submittedName>
</protein>
<comment type="caution">
    <text evidence="2">The sequence shown here is derived from an EMBL/GenBank/DDBJ whole genome shotgun (WGS) entry which is preliminary data.</text>
</comment>
<accession>A0ABS3J208</accession>
<feature type="chain" id="PRO_5046819680" evidence="1">
    <location>
        <begin position="25"/>
        <end position="82"/>
    </location>
</feature>
<reference evidence="2 3" key="1">
    <citation type="submission" date="2021-03" db="EMBL/GenBank/DDBJ databases">
        <title>Whole genome sequence of Jiella sp. MQZ13P-4.</title>
        <authorList>
            <person name="Tuo L."/>
        </authorList>
    </citation>
    <scope>NUCLEOTIDE SEQUENCE [LARGE SCALE GENOMIC DNA]</scope>
    <source>
        <strain evidence="2 3">MQZ13P-4</strain>
    </source>
</reference>
<evidence type="ECO:0000256" key="1">
    <source>
        <dbReference type="SAM" id="SignalP"/>
    </source>
</evidence>